<keyword evidence="8 20" id="KW-0479">Metal-binding</keyword>
<dbReference type="VEuPathDB" id="VectorBase:ADIR006878"/>
<dbReference type="SUPFAM" id="SSF47741">
    <property type="entry name" value="CO dehydrogenase ISP C-domain like"/>
    <property type="match status" value="1"/>
</dbReference>
<dbReference type="PIRSF" id="PIRSF000127">
    <property type="entry name" value="Xanthine_DH"/>
    <property type="match status" value="1"/>
</dbReference>
<comment type="cofactor">
    <cofactor evidence="20">
        <name>[2Fe-2S] cluster</name>
        <dbReference type="ChEBI" id="CHEBI:190135"/>
    </cofactor>
    <text evidence="20">Binds 2 [2Fe-2S] clusters.</text>
</comment>
<evidence type="ECO:0000256" key="11">
    <source>
        <dbReference type="ARBA" id="ARBA00023004"/>
    </source>
</evidence>
<dbReference type="Gene3D" id="3.30.465.10">
    <property type="match status" value="1"/>
</dbReference>
<keyword evidence="13" id="KW-0520">NAD</keyword>
<feature type="binding site" evidence="20">
    <location>
        <position position="119"/>
    </location>
    <ligand>
        <name>[2Fe-2S] cluster</name>
        <dbReference type="ChEBI" id="CHEBI:190135"/>
        <label>2</label>
    </ligand>
</feature>
<feature type="binding site" evidence="20">
    <location>
        <position position="54"/>
    </location>
    <ligand>
        <name>[2Fe-2S] cluster</name>
        <dbReference type="ChEBI" id="CHEBI:190135"/>
        <label>1</label>
    </ligand>
</feature>
<dbReference type="InterPro" id="IPR012675">
    <property type="entry name" value="Beta-grasp_dom_sf"/>
</dbReference>
<dbReference type="InterPro" id="IPR016166">
    <property type="entry name" value="FAD-bd_PCMH"/>
</dbReference>
<evidence type="ECO:0000256" key="16">
    <source>
        <dbReference type="ARBA" id="ARBA00052415"/>
    </source>
</evidence>
<feature type="binding site" evidence="19">
    <location>
        <position position="417"/>
    </location>
    <ligand>
        <name>FAD</name>
        <dbReference type="ChEBI" id="CHEBI:57692"/>
    </ligand>
</feature>
<dbReference type="Gene3D" id="3.30.365.10">
    <property type="entry name" value="Aldehyde oxidase/xanthine dehydrogenase, molybdopterin binding domain"/>
    <property type="match status" value="4"/>
</dbReference>
<dbReference type="SMART" id="SM01008">
    <property type="entry name" value="Ald_Xan_dh_C"/>
    <property type="match status" value="1"/>
</dbReference>
<evidence type="ECO:0000256" key="14">
    <source>
        <dbReference type="ARBA" id="ARBA00023140"/>
    </source>
</evidence>
<dbReference type="FunFam" id="3.30.465.10:FF:000013">
    <property type="entry name" value="Aldehyde oxidase"/>
    <property type="match status" value="1"/>
</dbReference>
<dbReference type="SMART" id="SM01092">
    <property type="entry name" value="CO_deh_flav_C"/>
    <property type="match status" value="1"/>
</dbReference>
<dbReference type="InterPro" id="IPR016208">
    <property type="entry name" value="Ald_Oxase/xanthine_DH-like"/>
</dbReference>
<dbReference type="STRING" id="7168.A0A182NGV5"/>
<feature type="binding site" evidence="20">
    <location>
        <position position="1070"/>
    </location>
    <ligand>
        <name>Mo-molybdopterin</name>
        <dbReference type="ChEBI" id="CHEBI:71302"/>
    </ligand>
    <ligandPart>
        <name>Mo</name>
        <dbReference type="ChEBI" id="CHEBI:28685"/>
    </ligandPart>
</feature>
<accession>A0A182NGV5</accession>
<comment type="cofactor">
    <cofactor evidence="20">
        <name>Mo-molybdopterin</name>
        <dbReference type="ChEBI" id="CHEBI:71302"/>
    </cofactor>
    <text evidence="20">Binds 1 Mo-molybdopterin (Mo-MPT) cofactor per subunit.</text>
</comment>
<keyword evidence="7 20" id="KW-0001">2Fe-2S</keyword>
<keyword evidence="6" id="KW-0285">Flavoprotein</keyword>
<evidence type="ECO:0000256" key="20">
    <source>
        <dbReference type="PIRSR" id="PIRSR000127-3"/>
    </source>
</evidence>
<dbReference type="Pfam" id="PF20256">
    <property type="entry name" value="MoCoBD_2"/>
    <property type="match status" value="1"/>
</dbReference>
<comment type="subcellular location">
    <subcellularLocation>
        <location evidence="2">Peroxisome</location>
    </subcellularLocation>
</comment>
<evidence type="ECO:0000256" key="1">
    <source>
        <dbReference type="ARBA" id="ARBA00001974"/>
    </source>
</evidence>
<keyword evidence="11 20" id="KW-0408">Iron</keyword>
<comment type="cofactor">
    <cofactor evidence="15">
        <name>[2Fe-2S] cluster</name>
        <dbReference type="ChEBI" id="CHEBI:190135"/>
    </cofactor>
</comment>
<dbReference type="Gene3D" id="1.10.150.120">
    <property type="entry name" value="[2Fe-2S]-binding domain"/>
    <property type="match status" value="1"/>
</dbReference>
<dbReference type="PROSITE" id="PS51387">
    <property type="entry name" value="FAD_PCMH"/>
    <property type="match status" value="1"/>
</dbReference>
<protein>
    <recommendedName>
        <fullName evidence="17">Indole-3-acetaldehyde oxidase</fullName>
    </recommendedName>
</protein>
<feature type="binding site" evidence="20">
    <location>
        <position position="918"/>
    </location>
    <ligand>
        <name>Mo-molybdopterin</name>
        <dbReference type="ChEBI" id="CHEBI:71302"/>
    </ligand>
    <ligandPart>
        <name>Mo</name>
        <dbReference type="ChEBI" id="CHEBI:28685"/>
    </ligandPart>
</feature>
<evidence type="ECO:0000256" key="4">
    <source>
        <dbReference type="ARBA" id="ARBA00011738"/>
    </source>
</evidence>
<evidence type="ECO:0000313" key="22">
    <source>
        <dbReference type="EnsemblMetazoa" id="ADIR006878-PA"/>
    </source>
</evidence>
<feature type="binding site" evidence="20">
    <location>
        <position position="155"/>
    </location>
    <ligand>
        <name>[2Fe-2S] cluster</name>
        <dbReference type="ChEBI" id="CHEBI:190135"/>
        <label>2</label>
    </ligand>
</feature>
<feature type="binding site" evidence="20">
    <location>
        <position position="57"/>
    </location>
    <ligand>
        <name>[2Fe-2S] cluster</name>
        <dbReference type="ChEBI" id="CHEBI:190135"/>
        <label>1</label>
    </ligand>
</feature>
<feature type="active site" description="Proton acceptor" evidence="18">
    <location>
        <position position="1242"/>
    </location>
</feature>
<comment type="cofactor">
    <cofactor evidence="1 19">
        <name>FAD</name>
        <dbReference type="ChEBI" id="CHEBI:57692"/>
    </cofactor>
</comment>
<dbReference type="InterPro" id="IPR036856">
    <property type="entry name" value="Ald_Oxase/Xan_DH_a/b_sf"/>
</dbReference>
<dbReference type="SUPFAM" id="SSF54292">
    <property type="entry name" value="2Fe-2S ferredoxin-like"/>
    <property type="match status" value="1"/>
</dbReference>
<reference evidence="23" key="1">
    <citation type="submission" date="2013-03" db="EMBL/GenBank/DDBJ databases">
        <title>The Genome Sequence of Anopheles dirus WRAIR2.</title>
        <authorList>
            <consortium name="The Broad Institute Genomics Platform"/>
            <person name="Neafsey D.E."/>
            <person name="Walton C."/>
            <person name="Walker B."/>
            <person name="Young S.K."/>
            <person name="Zeng Q."/>
            <person name="Gargeya S."/>
            <person name="Fitzgerald M."/>
            <person name="Haas B."/>
            <person name="Abouelleil A."/>
            <person name="Allen A.W."/>
            <person name="Alvarado L."/>
            <person name="Arachchi H.M."/>
            <person name="Berlin A.M."/>
            <person name="Chapman S.B."/>
            <person name="Gainer-Dewar J."/>
            <person name="Goldberg J."/>
            <person name="Griggs A."/>
            <person name="Gujja S."/>
            <person name="Hansen M."/>
            <person name="Howarth C."/>
            <person name="Imamovic A."/>
            <person name="Ireland A."/>
            <person name="Larimer J."/>
            <person name="McCowan C."/>
            <person name="Murphy C."/>
            <person name="Pearson M."/>
            <person name="Poon T.W."/>
            <person name="Priest M."/>
            <person name="Roberts A."/>
            <person name="Saif S."/>
            <person name="Shea T."/>
            <person name="Sisk P."/>
            <person name="Sykes S."/>
            <person name="Wortman J."/>
            <person name="Nusbaum C."/>
            <person name="Birren B."/>
        </authorList>
    </citation>
    <scope>NUCLEOTIDE SEQUENCE [LARGE SCALE GENOMIC DNA]</scope>
    <source>
        <strain evidence="23">WRAIR2</strain>
    </source>
</reference>
<dbReference type="InterPro" id="IPR005107">
    <property type="entry name" value="CO_DH_flav_C"/>
</dbReference>
<dbReference type="Gene3D" id="3.30.390.50">
    <property type="entry name" value="CO dehydrogenase flavoprotein, C-terminal domain"/>
    <property type="match status" value="1"/>
</dbReference>
<dbReference type="Gene3D" id="3.90.1170.50">
    <property type="entry name" value="Aldehyde oxidase/xanthine dehydrogenase, a/b hammerhead"/>
    <property type="match status" value="1"/>
</dbReference>
<evidence type="ECO:0000256" key="6">
    <source>
        <dbReference type="ARBA" id="ARBA00022630"/>
    </source>
</evidence>
<evidence type="ECO:0000256" key="15">
    <source>
        <dbReference type="ARBA" id="ARBA00034078"/>
    </source>
</evidence>
<name>A0A182NGV5_9DIPT</name>
<reference evidence="22" key="2">
    <citation type="submission" date="2020-05" db="UniProtKB">
        <authorList>
            <consortium name="EnsemblMetazoa"/>
        </authorList>
    </citation>
    <scope>IDENTIFICATION</scope>
    <source>
        <strain evidence="22">WRAIR2</strain>
    </source>
</reference>
<evidence type="ECO:0000256" key="5">
    <source>
        <dbReference type="ARBA" id="ARBA00022505"/>
    </source>
</evidence>
<dbReference type="GO" id="GO:0050302">
    <property type="term" value="F:indole-3-acetaldehyde oxidase activity"/>
    <property type="evidence" value="ECO:0007669"/>
    <property type="project" value="UniProtKB-EC"/>
</dbReference>
<evidence type="ECO:0000313" key="23">
    <source>
        <dbReference type="Proteomes" id="UP000075884"/>
    </source>
</evidence>
<evidence type="ECO:0000256" key="13">
    <source>
        <dbReference type="ARBA" id="ARBA00023027"/>
    </source>
</evidence>
<evidence type="ECO:0000256" key="7">
    <source>
        <dbReference type="ARBA" id="ARBA00022714"/>
    </source>
</evidence>
<dbReference type="InterPro" id="IPR036884">
    <property type="entry name" value="2Fe-2S-bd_dom_sf"/>
</dbReference>
<evidence type="ECO:0000256" key="9">
    <source>
        <dbReference type="ARBA" id="ARBA00022827"/>
    </source>
</evidence>
<dbReference type="InterPro" id="IPR016169">
    <property type="entry name" value="FAD-bd_PCMH_sub2"/>
</dbReference>
<feature type="binding site" evidence="20">
    <location>
        <position position="774"/>
    </location>
    <ligand>
        <name>Mo-molybdopterin</name>
        <dbReference type="ChEBI" id="CHEBI:71302"/>
    </ligand>
    <ligandPart>
        <name>Mo</name>
        <dbReference type="ChEBI" id="CHEBI:28685"/>
    </ligandPart>
</feature>
<dbReference type="FunFam" id="3.30.390.50:FF:000003">
    <property type="entry name" value="Aldehyde oxidase1"/>
    <property type="match status" value="1"/>
</dbReference>
<dbReference type="InterPro" id="IPR006058">
    <property type="entry name" value="2Fe2S_fd_BS"/>
</dbReference>
<dbReference type="GO" id="GO:0005777">
    <property type="term" value="C:peroxisome"/>
    <property type="evidence" value="ECO:0007669"/>
    <property type="project" value="UniProtKB-SubCell"/>
</dbReference>
<dbReference type="Pfam" id="PF01315">
    <property type="entry name" value="Ald_Xan_dh_C"/>
    <property type="match status" value="1"/>
</dbReference>
<keyword evidence="23" id="KW-1185">Reference proteome</keyword>
<evidence type="ECO:0000256" key="18">
    <source>
        <dbReference type="PIRSR" id="PIRSR000127-1"/>
    </source>
</evidence>
<dbReference type="InterPro" id="IPR002346">
    <property type="entry name" value="Mopterin_DH_FAD-bd"/>
</dbReference>
<dbReference type="SUPFAM" id="SSF56176">
    <property type="entry name" value="FAD-binding/transporter-associated domain-like"/>
    <property type="match status" value="1"/>
</dbReference>
<feature type="binding site" evidence="19">
    <location>
        <position position="888"/>
    </location>
    <ligand>
        <name>substrate</name>
    </ligand>
</feature>
<dbReference type="InterPro" id="IPR036010">
    <property type="entry name" value="2Fe-2S_ferredoxin-like_sf"/>
</dbReference>
<dbReference type="EnsemblMetazoa" id="ADIR006878-RA">
    <property type="protein sequence ID" value="ADIR006878-PA"/>
    <property type="gene ID" value="ADIR006878"/>
</dbReference>
<feature type="binding site" evidence="20">
    <location>
        <position position="157"/>
    </location>
    <ligand>
        <name>[2Fe-2S] cluster</name>
        <dbReference type="ChEBI" id="CHEBI:190135"/>
        <label>2</label>
    </ligand>
</feature>
<keyword evidence="5 20" id="KW-0500">Molybdenum</keyword>
<dbReference type="PANTHER" id="PTHR11908">
    <property type="entry name" value="XANTHINE DEHYDROGENASE"/>
    <property type="match status" value="1"/>
</dbReference>
<dbReference type="Proteomes" id="UP000075884">
    <property type="component" value="Unassembled WGS sequence"/>
</dbReference>
<dbReference type="InterPro" id="IPR008274">
    <property type="entry name" value="AldOxase/xan_DH_MoCoBD1"/>
</dbReference>
<dbReference type="InterPro" id="IPR046867">
    <property type="entry name" value="AldOxase/xan_DH_MoCoBD2"/>
</dbReference>
<evidence type="ECO:0000256" key="10">
    <source>
        <dbReference type="ARBA" id="ARBA00023002"/>
    </source>
</evidence>
<dbReference type="InterPro" id="IPR000674">
    <property type="entry name" value="Ald_Oxase/Xan_DH_a/b"/>
</dbReference>
<feature type="binding site" evidence="20">
    <location>
        <position position="49"/>
    </location>
    <ligand>
        <name>[2Fe-2S] cluster</name>
        <dbReference type="ChEBI" id="CHEBI:190135"/>
        <label>1</label>
    </ligand>
</feature>
<comment type="similarity">
    <text evidence="3">Belongs to the xanthine dehydrogenase family.</text>
</comment>
<feature type="binding site" evidence="20">
    <location>
        <position position="122"/>
    </location>
    <ligand>
        <name>[2Fe-2S] cluster</name>
        <dbReference type="ChEBI" id="CHEBI:190135"/>
        <label>2</label>
    </ligand>
</feature>
<comment type="catalytic activity">
    <reaction evidence="16">
        <text>indole-3-acetaldehyde + O2 + H2O = (indol-3-yl)acetate + H2O2 + H(+)</text>
        <dbReference type="Rhea" id="RHEA:16277"/>
        <dbReference type="ChEBI" id="CHEBI:15377"/>
        <dbReference type="ChEBI" id="CHEBI:15378"/>
        <dbReference type="ChEBI" id="CHEBI:15379"/>
        <dbReference type="ChEBI" id="CHEBI:16240"/>
        <dbReference type="ChEBI" id="CHEBI:18086"/>
        <dbReference type="ChEBI" id="CHEBI:30854"/>
        <dbReference type="EC" id="1.2.3.7"/>
    </reaction>
</comment>
<keyword evidence="9 19" id="KW-0274">FAD</keyword>
<dbReference type="InterPro" id="IPR036683">
    <property type="entry name" value="CO_DH_flav_C_dom_sf"/>
</dbReference>
<dbReference type="FunFam" id="3.30.365.10:FF:000001">
    <property type="entry name" value="Xanthine dehydrogenase oxidase"/>
    <property type="match status" value="1"/>
</dbReference>
<dbReference type="Pfam" id="PF03450">
    <property type="entry name" value="CO_deh_flav_C"/>
    <property type="match status" value="1"/>
</dbReference>
<organism evidence="22 23">
    <name type="scientific">Anopheles dirus</name>
    <dbReference type="NCBI Taxonomy" id="7168"/>
    <lineage>
        <taxon>Eukaryota</taxon>
        <taxon>Metazoa</taxon>
        <taxon>Ecdysozoa</taxon>
        <taxon>Arthropoda</taxon>
        <taxon>Hexapoda</taxon>
        <taxon>Insecta</taxon>
        <taxon>Pterygota</taxon>
        <taxon>Neoptera</taxon>
        <taxon>Endopterygota</taxon>
        <taxon>Diptera</taxon>
        <taxon>Nematocera</taxon>
        <taxon>Culicoidea</taxon>
        <taxon>Culicidae</taxon>
        <taxon>Anophelinae</taxon>
        <taxon>Anopheles</taxon>
    </lineage>
</organism>
<evidence type="ECO:0000256" key="3">
    <source>
        <dbReference type="ARBA" id="ARBA00006849"/>
    </source>
</evidence>
<sequence length="1320" mass="144976">MATSDVVMHVKFTINGKRYQASSGQLPIDASLNTFIRTRAHLTGSKFMCLEGGCGVCIVNVVDTHPVTKQRITFSVNSCLFSVFSCHGMDILTVEGIGSKASGYHPVQERLAQFNGTQCGFCSPGMVMSMYSLLEANSGSVTMEDVEKGLAGNICRCTGYRPILDAFKSFAIDAPPEDSLTRRALGIVCQPDVEDLPKRASCVGCERQCTAKGCFDDTVELHFAQQALDRRWYRVRTVDEIFDVLREEDAGVGSYILVAGNTGHGVYRRSKDLRVYIDVRNVEELRNYWIGSSVIVGANVTLTEFLAILREAAKSDRRFTYCSELARHVEEIAHPAVRHVGTIAGNLTLKHRHPEFPSDLYVLFEALGVEMTIASPSGAMEKLLPGQFLRFNMHRRVLLNIALPALDSDRCVFRTYKVAARAQNAAAHVNAAFLLRLCARKINVEQSSLCFGGIGPKFSQATRTEQYLEGKNPLNNVMLQEALAVLNAELAGGQTESPTVDATYRRQVAVGLLYRFIVHIAPRDRRVANPAVRSGGSAIPRPLSSGAQSFDTYPSNWPLTQALPKLEAFLQTAGEAIYVNDLPSRPDELHVAFVLATVARRPIVGIEPACALAIPGVVAFYSAKDIPGENDFAALKGNINTAFPFRNVREEILCSRKVLYHGQPIGIVVAKTHELANEAAELVEVSYGEPEDHGPILPTVEDVLAQGNTGNRVLTLEPDVVGRSYHRSGSTAGSVKITGKCHFRGHAHFTLEPQTCLCVPSEDGTGMTVYSATQSSHMAQIAIAKALGMRQSNVHVIVRPVGGSYGAKLSRGAWVASACALAAYLTRRPVRMVLSFETTMQALGKRIGARCEYEMDVRPTDGRIVRLSNTYHEDMGASNYEAMAMLFREAFRNCYSDVSWRLRLRGVFTDAPSTTWLRSPGTAESIGTIETIMEHIAFTTGLDPQTVRLANMEPGSSMATLLPAFHEQVDYQTRKAAIDRFNETNRWKKRGIAIVPMGHPITYFGGMNAWVSIYHVDGSVAVTIGTAEIGQGVNTKVAQVVAHTLGIPLAFVTVKPHTTIGSPNAFIEGGSISTDLVAYSARRACEILLERIRPVRADNRTAPWEAIVQTCYQRRVNLSASYNVKRTDLRGYTVWALCATELELDVLTGQVQVQRVDILEDTGESMNPLLDIGQIEGAFVMALGLHVFEELRYDRGTGALTNFRTWNYKPPSARDIPVDMRIRLLQKSANPAGVLRSKTTGEPAYNLGITVQFALRYALAAARRDAGLPNEWLELGTVVVRLLITTRSGSTVSFFFSLYTIIFRNFINARKVACTYGHND</sequence>
<dbReference type="InterPro" id="IPR037165">
    <property type="entry name" value="AldOxase/xan_DH_Mopterin-bd_sf"/>
</dbReference>
<dbReference type="Pfam" id="PF01799">
    <property type="entry name" value="Fer2_2"/>
    <property type="match status" value="1"/>
</dbReference>
<feature type="binding site" evidence="19">
    <location>
        <position position="398"/>
    </location>
    <ligand>
        <name>FAD</name>
        <dbReference type="ChEBI" id="CHEBI:57692"/>
    </ligand>
</feature>
<evidence type="ECO:0000256" key="17">
    <source>
        <dbReference type="ARBA" id="ARBA00072265"/>
    </source>
</evidence>
<dbReference type="Pfam" id="PF00941">
    <property type="entry name" value="FAD_binding_5"/>
    <property type="match status" value="1"/>
</dbReference>
<proteinExistence type="inferred from homology"/>
<dbReference type="SUPFAM" id="SSF54665">
    <property type="entry name" value="CO dehydrogenase molybdoprotein N-domain-like"/>
    <property type="match status" value="1"/>
</dbReference>
<keyword evidence="14" id="KW-0576">Peroxisome</keyword>
<evidence type="ECO:0000259" key="21">
    <source>
        <dbReference type="PROSITE" id="PS51387"/>
    </source>
</evidence>
<evidence type="ECO:0000256" key="12">
    <source>
        <dbReference type="ARBA" id="ARBA00023014"/>
    </source>
</evidence>
<feature type="domain" description="FAD-binding PCMH-type" evidence="21">
    <location>
        <begin position="225"/>
        <end position="408"/>
    </location>
</feature>
<dbReference type="FunFam" id="3.30.365.10:FF:000008">
    <property type="entry name" value="Aldehyde oxidase1"/>
    <property type="match status" value="1"/>
</dbReference>
<dbReference type="FunFam" id="3.10.20.30:FF:000012">
    <property type="entry name" value="Xanthine dehydrogenase/oxidase"/>
    <property type="match status" value="1"/>
</dbReference>
<dbReference type="Pfam" id="PF02738">
    <property type="entry name" value="MoCoBD_1"/>
    <property type="match status" value="1"/>
</dbReference>
<dbReference type="FunFam" id="3.90.1170.50:FF:000003">
    <property type="entry name" value="Aldehyde oxidase"/>
    <property type="match status" value="1"/>
</dbReference>
<dbReference type="GO" id="GO:0051537">
    <property type="term" value="F:2 iron, 2 sulfur cluster binding"/>
    <property type="evidence" value="ECO:0007669"/>
    <property type="project" value="UniProtKB-KW"/>
</dbReference>
<evidence type="ECO:0000256" key="8">
    <source>
        <dbReference type="ARBA" id="ARBA00022723"/>
    </source>
</evidence>
<dbReference type="PROSITE" id="PS00197">
    <property type="entry name" value="2FE2S_FER_1"/>
    <property type="match status" value="1"/>
</dbReference>
<dbReference type="InterPro" id="IPR002888">
    <property type="entry name" value="2Fe-2S-bd"/>
</dbReference>
<dbReference type="GO" id="GO:0071949">
    <property type="term" value="F:FAD binding"/>
    <property type="evidence" value="ECO:0007669"/>
    <property type="project" value="InterPro"/>
</dbReference>
<dbReference type="GO" id="GO:0005506">
    <property type="term" value="F:iron ion binding"/>
    <property type="evidence" value="ECO:0007669"/>
    <property type="project" value="InterPro"/>
</dbReference>
<evidence type="ECO:0000256" key="19">
    <source>
        <dbReference type="PIRSR" id="PIRSR000127-2"/>
    </source>
</evidence>
<dbReference type="SUPFAM" id="SSF56003">
    <property type="entry name" value="Molybdenum cofactor-binding domain"/>
    <property type="match status" value="1"/>
</dbReference>
<keyword evidence="10" id="KW-0560">Oxidoreductase</keyword>
<dbReference type="PANTHER" id="PTHR11908:SF132">
    <property type="entry name" value="ALDEHYDE OXIDASE 1-RELATED"/>
    <property type="match status" value="1"/>
</dbReference>
<dbReference type="Gene3D" id="3.10.20.30">
    <property type="match status" value="1"/>
</dbReference>
<dbReference type="InterPro" id="IPR036318">
    <property type="entry name" value="FAD-bd_PCMH-like_sf"/>
</dbReference>
<keyword evidence="12 20" id="KW-0411">Iron-sulfur</keyword>
<evidence type="ECO:0000256" key="2">
    <source>
        <dbReference type="ARBA" id="ARBA00004275"/>
    </source>
</evidence>
<comment type="subunit">
    <text evidence="4">Homodimer.</text>
</comment>
<feature type="binding site" evidence="20">
    <location>
        <position position="79"/>
    </location>
    <ligand>
        <name>[2Fe-2S] cluster</name>
        <dbReference type="ChEBI" id="CHEBI:190135"/>
        <label>1</label>
    </ligand>
</feature>
<dbReference type="SUPFAM" id="SSF55447">
    <property type="entry name" value="CO dehydrogenase flavoprotein C-terminal domain-like"/>
    <property type="match status" value="1"/>
</dbReference>